<dbReference type="Proteomes" id="UP000236291">
    <property type="component" value="Unassembled WGS sequence"/>
</dbReference>
<reference evidence="1 2" key="1">
    <citation type="journal article" date="2014" name="Am. J. Bot.">
        <title>Genome assembly and annotation for red clover (Trifolium pratense; Fabaceae).</title>
        <authorList>
            <person name="Istvanek J."/>
            <person name="Jaros M."/>
            <person name="Krenek A."/>
            <person name="Repkova J."/>
        </authorList>
    </citation>
    <scope>NUCLEOTIDE SEQUENCE [LARGE SCALE GENOMIC DNA]</scope>
    <source>
        <strain evidence="2">cv. Tatra</strain>
        <tissue evidence="1">Young leaves</tissue>
    </source>
</reference>
<evidence type="ECO:0000313" key="1">
    <source>
        <dbReference type="EMBL" id="PNX62623.1"/>
    </source>
</evidence>
<organism evidence="1 2">
    <name type="scientific">Trifolium pratense</name>
    <name type="common">Red clover</name>
    <dbReference type="NCBI Taxonomy" id="57577"/>
    <lineage>
        <taxon>Eukaryota</taxon>
        <taxon>Viridiplantae</taxon>
        <taxon>Streptophyta</taxon>
        <taxon>Embryophyta</taxon>
        <taxon>Tracheophyta</taxon>
        <taxon>Spermatophyta</taxon>
        <taxon>Magnoliopsida</taxon>
        <taxon>eudicotyledons</taxon>
        <taxon>Gunneridae</taxon>
        <taxon>Pentapetalae</taxon>
        <taxon>rosids</taxon>
        <taxon>fabids</taxon>
        <taxon>Fabales</taxon>
        <taxon>Fabaceae</taxon>
        <taxon>Papilionoideae</taxon>
        <taxon>50 kb inversion clade</taxon>
        <taxon>NPAAA clade</taxon>
        <taxon>Hologalegina</taxon>
        <taxon>IRL clade</taxon>
        <taxon>Trifolieae</taxon>
        <taxon>Trifolium</taxon>
    </lineage>
</organism>
<proteinExistence type="predicted"/>
<name>A0A2K3K8M8_TRIPR</name>
<gene>
    <name evidence="1" type="ORF">L195_g061234</name>
</gene>
<dbReference type="EMBL" id="ASHM01149208">
    <property type="protein sequence ID" value="PNX62623.1"/>
    <property type="molecule type" value="Genomic_DNA"/>
</dbReference>
<evidence type="ECO:0000313" key="2">
    <source>
        <dbReference type="Proteomes" id="UP000236291"/>
    </source>
</evidence>
<protein>
    <submittedName>
        <fullName evidence="1">Uncharacterized protein</fullName>
    </submittedName>
</protein>
<dbReference type="AlphaFoldDB" id="A0A2K3K8M8"/>
<accession>A0A2K3K8M8</accession>
<reference evidence="1 2" key="2">
    <citation type="journal article" date="2017" name="Front. Plant Sci.">
        <title>Gene Classification and Mining of Molecular Markers Useful in Red Clover (Trifolium pratense) Breeding.</title>
        <authorList>
            <person name="Istvanek J."/>
            <person name="Dluhosova J."/>
            <person name="Dluhos P."/>
            <person name="Patkova L."/>
            <person name="Nedelnik J."/>
            <person name="Repkova J."/>
        </authorList>
    </citation>
    <scope>NUCLEOTIDE SEQUENCE [LARGE SCALE GENOMIC DNA]</scope>
    <source>
        <strain evidence="2">cv. Tatra</strain>
        <tissue evidence="1">Young leaves</tissue>
    </source>
</reference>
<comment type="caution">
    <text evidence="1">The sequence shown here is derived from an EMBL/GenBank/DDBJ whole genome shotgun (WGS) entry which is preliminary data.</text>
</comment>
<sequence>GTYGTDSDSDDEVSSDDIDGLLFEMFKDVTEADGIHEGLNEDVKKFYKLVDDANQEPYPGCILVDDANFIN</sequence>
<feature type="non-terminal residue" evidence="1">
    <location>
        <position position="1"/>
    </location>
</feature>